<feature type="domain" description="Response regulatory" evidence="3">
    <location>
        <begin position="13"/>
        <end position="127"/>
    </location>
</feature>
<feature type="modified residue" description="4-aspartylphosphate" evidence="2">
    <location>
        <position position="62"/>
    </location>
</feature>
<accession>A0A381DL11</accession>
<dbReference type="InterPro" id="IPR001789">
    <property type="entry name" value="Sig_transdc_resp-reg_receiver"/>
</dbReference>
<keyword evidence="1" id="KW-0238">DNA-binding</keyword>
<reference evidence="4 5" key="1">
    <citation type="submission" date="2018-06" db="EMBL/GenBank/DDBJ databases">
        <authorList>
            <consortium name="Pathogen Informatics"/>
            <person name="Doyle S."/>
        </authorList>
    </citation>
    <scope>NUCLEOTIDE SEQUENCE [LARGE SCALE GENOMIC DNA]</scope>
    <source>
        <strain evidence="4 5">NCTC12475</strain>
    </source>
</reference>
<dbReference type="Gene3D" id="1.10.10.10">
    <property type="entry name" value="Winged helix-like DNA-binding domain superfamily/Winged helix DNA-binding domain"/>
    <property type="match status" value="1"/>
</dbReference>
<proteinExistence type="predicted"/>
<dbReference type="PANTHER" id="PTHR43228">
    <property type="entry name" value="TWO-COMPONENT RESPONSE REGULATOR"/>
    <property type="match status" value="1"/>
</dbReference>
<dbReference type="GO" id="GO:0003677">
    <property type="term" value="F:DNA binding"/>
    <property type="evidence" value="ECO:0007669"/>
    <property type="project" value="UniProtKB-KW"/>
</dbReference>
<dbReference type="InterPro" id="IPR011006">
    <property type="entry name" value="CheY-like_superfamily"/>
</dbReference>
<organism evidence="4 5">
    <name type="scientific">Campylobacter sputorum subsp. sputorum</name>
    <dbReference type="NCBI Taxonomy" id="32024"/>
    <lineage>
        <taxon>Bacteria</taxon>
        <taxon>Pseudomonadati</taxon>
        <taxon>Campylobacterota</taxon>
        <taxon>Epsilonproteobacteria</taxon>
        <taxon>Campylobacterales</taxon>
        <taxon>Campylobacteraceae</taxon>
        <taxon>Campylobacter</taxon>
    </lineage>
</organism>
<evidence type="ECO:0000256" key="2">
    <source>
        <dbReference type="PROSITE-ProRule" id="PRU00169"/>
    </source>
</evidence>
<dbReference type="PROSITE" id="PS50110">
    <property type="entry name" value="RESPONSE_REGULATORY"/>
    <property type="match status" value="1"/>
</dbReference>
<dbReference type="PANTHER" id="PTHR43228:SF1">
    <property type="entry name" value="TWO-COMPONENT RESPONSE REGULATOR ARR22"/>
    <property type="match status" value="1"/>
</dbReference>
<dbReference type="SUPFAM" id="SSF46894">
    <property type="entry name" value="C-terminal effector domain of the bipartite response regulators"/>
    <property type="match status" value="1"/>
</dbReference>
<dbReference type="Gene3D" id="3.40.50.2300">
    <property type="match status" value="1"/>
</dbReference>
<dbReference type="GO" id="GO:0000160">
    <property type="term" value="P:phosphorelay signal transduction system"/>
    <property type="evidence" value="ECO:0007669"/>
    <property type="project" value="InterPro"/>
</dbReference>
<gene>
    <name evidence="4" type="primary">zraR</name>
    <name evidence="4" type="ORF">NCTC12475_01617</name>
</gene>
<dbReference type="CDD" id="cd00156">
    <property type="entry name" value="REC"/>
    <property type="match status" value="1"/>
</dbReference>
<evidence type="ECO:0000313" key="5">
    <source>
        <dbReference type="Proteomes" id="UP000254920"/>
    </source>
</evidence>
<evidence type="ECO:0000256" key="1">
    <source>
        <dbReference type="ARBA" id="ARBA00023125"/>
    </source>
</evidence>
<keyword evidence="5" id="KW-1185">Reference proteome</keyword>
<dbReference type="RefSeq" id="WP_235610077.1">
    <property type="nucleotide sequence ID" value="NZ_CP043427.1"/>
</dbReference>
<dbReference type="SMART" id="SM00448">
    <property type="entry name" value="REC"/>
    <property type="match status" value="1"/>
</dbReference>
<evidence type="ECO:0000313" key="4">
    <source>
        <dbReference type="EMBL" id="SUX11392.1"/>
    </source>
</evidence>
<dbReference type="Pfam" id="PF00072">
    <property type="entry name" value="Response_reg"/>
    <property type="match status" value="1"/>
</dbReference>
<protein>
    <submittedName>
        <fullName evidence="4">Putative two-component regulator</fullName>
    </submittedName>
</protein>
<dbReference type="GeneID" id="93090258"/>
<dbReference type="GO" id="GO:0006355">
    <property type="term" value="P:regulation of DNA-templated transcription"/>
    <property type="evidence" value="ECO:0007669"/>
    <property type="project" value="InterPro"/>
</dbReference>
<dbReference type="EMBL" id="UFVD01000001">
    <property type="protein sequence ID" value="SUX11392.1"/>
    <property type="molecule type" value="Genomic_DNA"/>
</dbReference>
<dbReference type="InterPro" id="IPR036388">
    <property type="entry name" value="WH-like_DNA-bd_sf"/>
</dbReference>
<dbReference type="InterPro" id="IPR052048">
    <property type="entry name" value="ST_Response_Regulator"/>
</dbReference>
<dbReference type="InterPro" id="IPR016032">
    <property type="entry name" value="Sig_transdc_resp-reg_C-effctor"/>
</dbReference>
<dbReference type="Proteomes" id="UP000254920">
    <property type="component" value="Unassembled WGS sequence"/>
</dbReference>
<dbReference type="STRING" id="32024.GCA_000788295_00852"/>
<keyword evidence="2" id="KW-0597">Phosphoprotein</keyword>
<dbReference type="SUPFAM" id="SSF52172">
    <property type="entry name" value="CheY-like"/>
    <property type="match status" value="1"/>
</dbReference>
<dbReference type="AlphaFoldDB" id="A0A381DL11"/>
<sequence>MQLSTLKLLENFTIMIVEDDETALSMLELGLKPYCKKLFLARDGLEGLEIFKKNQIDMILTDLHMSNLNGFEMIKIILSIKPSQNFIVMTSYDSDQNFLNSIKHGALNFIRKPLNMLTIQSSLIIALSNIKSEKKQISKRVSVDYSNENIYLDDELVFLSQNNHKIFWLFLYNLNNVVSYELIESYVYNDENFSKKALQMSIKRIKSQLVDIKLENISSIGYILKS</sequence>
<name>A0A381DL11_9BACT</name>
<evidence type="ECO:0000259" key="3">
    <source>
        <dbReference type="PROSITE" id="PS50110"/>
    </source>
</evidence>